<dbReference type="PANTHER" id="PTHR36204">
    <property type="entry name" value="N-ACETYLMANNOSAMINE-6-PHOSPHATE 2-EPIMERASE-RELATED"/>
    <property type="match status" value="1"/>
</dbReference>
<reference evidence="7 8" key="1">
    <citation type="submission" date="2021-12" db="EMBL/GenBank/DDBJ databases">
        <title>Complete genome sequence of Phytobacter diazotrophicus TA9734.</title>
        <authorList>
            <person name="Kubota H."/>
            <person name="Nakayama Y."/>
            <person name="Ariyoshi T."/>
        </authorList>
    </citation>
    <scope>NUCLEOTIDE SEQUENCE [LARGE SCALE GENOMIC DNA]</scope>
    <source>
        <strain evidence="7 8">TA9734</strain>
    </source>
</reference>
<dbReference type="RefSeq" id="WP_125123808.1">
    <property type="nucleotide sequence ID" value="NZ_AP025334.1"/>
</dbReference>
<dbReference type="PANTHER" id="PTHR36204:SF1">
    <property type="entry name" value="N-ACETYLMANNOSAMINE-6-PHOSPHATE 2-EPIMERASE-RELATED"/>
    <property type="match status" value="1"/>
</dbReference>
<evidence type="ECO:0000256" key="6">
    <source>
        <dbReference type="HAMAP-Rule" id="MF_01235"/>
    </source>
</evidence>
<dbReference type="Proteomes" id="UP001320460">
    <property type="component" value="Chromosome"/>
</dbReference>
<dbReference type="SUPFAM" id="SSF51366">
    <property type="entry name" value="Ribulose-phoshate binding barrel"/>
    <property type="match status" value="1"/>
</dbReference>
<name>A0ABN6LIS7_9ENTR</name>
<keyword evidence="4 6" id="KW-0413">Isomerase</keyword>
<protein>
    <recommendedName>
        <fullName evidence="6">Putative N-acetylmannosamine-6-phosphate 2-epimerase</fullName>
        <ecNumber evidence="6">5.1.3.9</ecNumber>
    </recommendedName>
    <alternativeName>
        <fullName evidence="6">ManNAc-6-P epimerase</fullName>
    </alternativeName>
</protein>
<dbReference type="InterPro" id="IPR013785">
    <property type="entry name" value="Aldolase_TIM"/>
</dbReference>
<evidence type="ECO:0000256" key="3">
    <source>
        <dbReference type="ARBA" id="ARBA00005081"/>
    </source>
</evidence>
<evidence type="ECO:0000256" key="5">
    <source>
        <dbReference type="ARBA" id="ARBA00023277"/>
    </source>
</evidence>
<gene>
    <name evidence="6 7" type="primary">nanE</name>
    <name evidence="7" type="ORF">PDTA9734_05590</name>
</gene>
<dbReference type="InterPro" id="IPR011060">
    <property type="entry name" value="RibuloseP-bd_barrel"/>
</dbReference>
<dbReference type="NCBIfam" id="NF002231">
    <property type="entry name" value="PRK01130.1"/>
    <property type="match status" value="1"/>
</dbReference>
<keyword evidence="5 6" id="KW-0119">Carbohydrate metabolism</keyword>
<dbReference type="InterPro" id="IPR007260">
    <property type="entry name" value="NanE"/>
</dbReference>
<dbReference type="EC" id="5.1.3.9" evidence="6"/>
<evidence type="ECO:0000313" key="8">
    <source>
        <dbReference type="Proteomes" id="UP001320460"/>
    </source>
</evidence>
<accession>A0ABN6LIS7</accession>
<dbReference type="Gene3D" id="3.20.20.70">
    <property type="entry name" value="Aldolase class I"/>
    <property type="match status" value="1"/>
</dbReference>
<dbReference type="CDD" id="cd04729">
    <property type="entry name" value="NanE"/>
    <property type="match status" value="1"/>
</dbReference>
<dbReference type="EMBL" id="AP025334">
    <property type="protein sequence ID" value="BDD49072.1"/>
    <property type="molecule type" value="Genomic_DNA"/>
</dbReference>
<evidence type="ECO:0000256" key="1">
    <source>
        <dbReference type="ARBA" id="ARBA00000056"/>
    </source>
</evidence>
<comment type="pathway">
    <text evidence="3 6">Amino-sugar metabolism; N-acetylneuraminate degradation; D-fructose 6-phosphate from N-acetylneuraminate: step 3/5.</text>
</comment>
<organism evidence="7 8">
    <name type="scientific">Phytobacter diazotrophicus</name>
    <dbReference type="NCBI Taxonomy" id="395631"/>
    <lineage>
        <taxon>Bacteria</taxon>
        <taxon>Pseudomonadati</taxon>
        <taxon>Pseudomonadota</taxon>
        <taxon>Gammaproteobacteria</taxon>
        <taxon>Enterobacterales</taxon>
        <taxon>Enterobacteriaceae</taxon>
        <taxon>Phytobacter</taxon>
    </lineage>
</organism>
<evidence type="ECO:0000256" key="2">
    <source>
        <dbReference type="ARBA" id="ARBA00002147"/>
    </source>
</evidence>
<evidence type="ECO:0000256" key="4">
    <source>
        <dbReference type="ARBA" id="ARBA00023235"/>
    </source>
</evidence>
<proteinExistence type="inferred from homology"/>
<comment type="function">
    <text evidence="2 6">Converts N-acetylmannosamine-6-phosphate (ManNAc-6-P) to N-acetylglucosamine-6-phosphate (GlcNAc-6-P).</text>
</comment>
<sequence>MSLIAKMDAQIGRQGGLVVSCQPVPDSPLDKPDIVAAMALAAQQAGAVAVRIEGINNLRAVRQAVTLPIIGIIKRDLTDSPVRITPYAEDVDALAQAGADIIAIDGTDRIRPVAVRDLLARIHHHGLIAMADCSCEQDGLYCQQTGAELIGTTLSGYTSEHTPAEPDLALVTTLSQAGCRVMAEGRYNSPELAAQAKRHGAWAVTVGSAITRLEYICQWYCDALQEAAT</sequence>
<dbReference type="HAMAP" id="MF_01235">
    <property type="entry name" value="ManNAc6P_epimer"/>
    <property type="match status" value="1"/>
</dbReference>
<comment type="catalytic activity">
    <reaction evidence="1 6">
        <text>an N-acyl-D-glucosamine 6-phosphate = an N-acyl-D-mannosamine 6-phosphate</text>
        <dbReference type="Rhea" id="RHEA:23932"/>
        <dbReference type="ChEBI" id="CHEBI:57599"/>
        <dbReference type="ChEBI" id="CHEBI:57666"/>
        <dbReference type="EC" id="5.1.3.9"/>
    </reaction>
</comment>
<evidence type="ECO:0000313" key="7">
    <source>
        <dbReference type="EMBL" id="BDD49072.1"/>
    </source>
</evidence>
<dbReference type="Pfam" id="PF04131">
    <property type="entry name" value="NanE"/>
    <property type="match status" value="1"/>
</dbReference>
<comment type="similarity">
    <text evidence="6">Belongs to the NanE family.</text>
</comment>
<keyword evidence="8" id="KW-1185">Reference proteome</keyword>